<dbReference type="AlphaFoldDB" id="A0AAW1K6Y0"/>
<dbReference type="EMBL" id="JBDFQZ010000006">
    <property type="protein sequence ID" value="KAK9714100.1"/>
    <property type="molecule type" value="Genomic_DNA"/>
</dbReference>
<feature type="compositionally biased region" description="Basic and acidic residues" evidence="6">
    <location>
        <begin position="478"/>
        <end position="491"/>
    </location>
</feature>
<dbReference type="PANTHER" id="PTHR13316">
    <property type="entry name" value="ZINC FINGER, CCHC DOMAIN CONTAINING 8"/>
    <property type="match status" value="1"/>
</dbReference>
<dbReference type="PANTHER" id="PTHR13316:SF0">
    <property type="entry name" value="ZINC FINGER CCHC DOMAIN-CONTAINING PROTEIN 8"/>
    <property type="match status" value="1"/>
</dbReference>
<feature type="region of interest" description="Disordered" evidence="6">
    <location>
        <begin position="1"/>
        <end position="51"/>
    </location>
</feature>
<reference evidence="8 9" key="1">
    <citation type="submission" date="2024-03" db="EMBL/GenBank/DDBJ databases">
        <title>WGS assembly of Saponaria officinalis var. Norfolk2.</title>
        <authorList>
            <person name="Jenkins J."/>
            <person name="Shu S."/>
            <person name="Grimwood J."/>
            <person name="Barry K."/>
            <person name="Goodstein D."/>
            <person name="Schmutz J."/>
            <person name="Leebens-Mack J."/>
            <person name="Osbourn A."/>
        </authorList>
    </citation>
    <scope>NUCLEOTIDE SEQUENCE [LARGE SCALE GENOMIC DNA]</scope>
    <source>
        <strain evidence="9">cv. Norfolk2</strain>
        <strain evidence="8">JIC</strain>
        <tissue evidence="8">Leaf</tissue>
    </source>
</reference>
<sequence length="597" mass="66796">MESEDVIPLPDESERDEANESSHEVGEAGEEGDVRAGESLRPSLDNADVEEGQFISTTEIDENAVIGSSFLPEEVDVRKADDTQISGDVNARFDNGCLNDAEVEEGQLIDMEIDENEVANSSILHDNIVIATRVVEANAESGNLPVENGCVTVPPSTDVASTSGTKRTRATFDEQQPSVQVKYYGLSRESKHKLEELLREWSEWHARHSSQRQDDGIQETGEETYFPALDIGTGKNSAVTFWLESEIRKPEDTDFIPVEDASVPLYDRGFSLGSISAEGLSNVEGGSEFLDAPRCFNCSSYSHSLKECPKPRNNDAVNNSRKQLKSKRNQTAGMRNPTRYYQDTPGGKYEGLRPGTLDAETRRLLGLGEADPPPWLNRMREIGYPPGYLEPEDENLPSGITIFADEEIKEEKEDGEILEPELGDVPRKMSVKYPGVNAPIPNNADEKVWAARSSNPDRHGNGDNGRSNRSSESNFRGRFREQNNQDFKDDDPLGFDRPSRYASRYNVSDFNSTSRSWREDYSRPRSPNNGRSTGERGRNDPSDSEDSLAYHLYSSFSYTSDRGLSDHKGVDVSKGERADYTPSSRDRDDKHRRHRER</sequence>
<comment type="subcellular location">
    <subcellularLocation>
        <location evidence="1">Nucleus</location>
    </subcellularLocation>
</comment>
<name>A0AAW1K6Y0_SAPOF</name>
<evidence type="ECO:0000256" key="5">
    <source>
        <dbReference type="ARBA" id="ARBA00023242"/>
    </source>
</evidence>
<feature type="compositionally biased region" description="Acidic residues" evidence="6">
    <location>
        <begin position="1"/>
        <end position="15"/>
    </location>
</feature>
<dbReference type="SMART" id="SM00581">
    <property type="entry name" value="PSP"/>
    <property type="match status" value="1"/>
</dbReference>
<evidence type="ECO:0000313" key="8">
    <source>
        <dbReference type="EMBL" id="KAK9714096.1"/>
    </source>
</evidence>
<feature type="domain" description="PSP proline-rich" evidence="7">
    <location>
        <begin position="349"/>
        <end position="402"/>
    </location>
</feature>
<dbReference type="Pfam" id="PF04046">
    <property type="entry name" value="PSP"/>
    <property type="match status" value="1"/>
</dbReference>
<dbReference type="InterPro" id="IPR052115">
    <property type="entry name" value="NEXT_complex_subunit_ZCCHC8"/>
</dbReference>
<keyword evidence="4" id="KW-0862">Zinc</keyword>
<evidence type="ECO:0000256" key="6">
    <source>
        <dbReference type="SAM" id="MobiDB-lite"/>
    </source>
</evidence>
<feature type="compositionally biased region" description="Acidic residues" evidence="6">
    <location>
        <begin position="411"/>
        <end position="422"/>
    </location>
</feature>
<evidence type="ECO:0000259" key="7">
    <source>
        <dbReference type="SMART" id="SM00581"/>
    </source>
</evidence>
<evidence type="ECO:0000256" key="2">
    <source>
        <dbReference type="ARBA" id="ARBA00022723"/>
    </source>
</evidence>
<feature type="region of interest" description="Disordered" evidence="6">
    <location>
        <begin position="411"/>
        <end position="597"/>
    </location>
</feature>
<dbReference type="Proteomes" id="UP001443914">
    <property type="component" value="Unassembled WGS sequence"/>
</dbReference>
<evidence type="ECO:0000256" key="4">
    <source>
        <dbReference type="ARBA" id="ARBA00022833"/>
    </source>
</evidence>
<accession>A0AAW1K6Y0</accession>
<dbReference type="GO" id="GO:0071013">
    <property type="term" value="C:catalytic step 2 spliceosome"/>
    <property type="evidence" value="ECO:0007669"/>
    <property type="project" value="TreeGrafter"/>
</dbReference>
<gene>
    <name evidence="8" type="ORF">RND81_06G071600</name>
</gene>
<feature type="compositionally biased region" description="Basic and acidic residues" evidence="6">
    <location>
        <begin position="16"/>
        <end position="38"/>
    </location>
</feature>
<protein>
    <recommendedName>
        <fullName evidence="7">PSP proline-rich domain-containing protein</fullName>
    </recommendedName>
</protein>
<feature type="compositionally biased region" description="Basic and acidic residues" evidence="6">
    <location>
        <begin position="444"/>
        <end position="461"/>
    </location>
</feature>
<feature type="compositionally biased region" description="Polar residues" evidence="6">
    <location>
        <begin position="505"/>
        <end position="515"/>
    </location>
</feature>
<organism evidence="8 9">
    <name type="scientific">Saponaria officinalis</name>
    <name type="common">Common soapwort</name>
    <name type="synonym">Lychnis saponaria</name>
    <dbReference type="NCBI Taxonomy" id="3572"/>
    <lineage>
        <taxon>Eukaryota</taxon>
        <taxon>Viridiplantae</taxon>
        <taxon>Streptophyta</taxon>
        <taxon>Embryophyta</taxon>
        <taxon>Tracheophyta</taxon>
        <taxon>Spermatophyta</taxon>
        <taxon>Magnoliopsida</taxon>
        <taxon>eudicotyledons</taxon>
        <taxon>Gunneridae</taxon>
        <taxon>Pentapetalae</taxon>
        <taxon>Caryophyllales</taxon>
        <taxon>Caryophyllaceae</taxon>
        <taxon>Caryophylleae</taxon>
        <taxon>Saponaria</taxon>
    </lineage>
</organism>
<evidence type="ECO:0000256" key="1">
    <source>
        <dbReference type="ARBA" id="ARBA00004123"/>
    </source>
</evidence>
<evidence type="ECO:0000256" key="3">
    <source>
        <dbReference type="ARBA" id="ARBA00022771"/>
    </source>
</evidence>
<dbReference type="GO" id="GO:0008270">
    <property type="term" value="F:zinc ion binding"/>
    <property type="evidence" value="ECO:0007669"/>
    <property type="project" value="UniProtKB-KW"/>
</dbReference>
<dbReference type="GO" id="GO:0003723">
    <property type="term" value="F:RNA binding"/>
    <property type="evidence" value="ECO:0007669"/>
    <property type="project" value="TreeGrafter"/>
</dbReference>
<feature type="compositionally biased region" description="Polar residues" evidence="6">
    <location>
        <begin position="464"/>
        <end position="474"/>
    </location>
</feature>
<keyword evidence="3" id="KW-0863">Zinc-finger</keyword>
<keyword evidence="5" id="KW-0539">Nucleus</keyword>
<keyword evidence="2" id="KW-0479">Metal-binding</keyword>
<feature type="region of interest" description="Disordered" evidence="6">
    <location>
        <begin position="308"/>
        <end position="347"/>
    </location>
</feature>
<keyword evidence="9" id="KW-1185">Reference proteome</keyword>
<comment type="caution">
    <text evidence="8">The sequence shown here is derived from an EMBL/GenBank/DDBJ whole genome shotgun (WGS) entry which is preliminary data.</text>
</comment>
<dbReference type="EMBL" id="JBDFQZ010000006">
    <property type="protein sequence ID" value="KAK9714094.1"/>
    <property type="molecule type" value="Genomic_DNA"/>
</dbReference>
<feature type="compositionally biased region" description="Basic and acidic residues" evidence="6">
    <location>
        <begin position="563"/>
        <end position="589"/>
    </location>
</feature>
<dbReference type="InterPro" id="IPR006568">
    <property type="entry name" value="PSP_pro-rich"/>
</dbReference>
<proteinExistence type="predicted"/>
<evidence type="ECO:0000313" key="9">
    <source>
        <dbReference type="Proteomes" id="UP001443914"/>
    </source>
</evidence>
<dbReference type="EMBL" id="JBDFQZ010000006">
    <property type="protein sequence ID" value="KAK9714096.1"/>
    <property type="molecule type" value="Genomic_DNA"/>
</dbReference>